<reference evidence="2 3" key="1">
    <citation type="journal article" date="2018" name="Nat. Genet.">
        <title>Extensive intraspecific gene order and gene structural variations between Mo17 and other maize genomes.</title>
        <authorList>
            <person name="Sun S."/>
            <person name="Zhou Y."/>
            <person name="Chen J."/>
            <person name="Shi J."/>
            <person name="Zhao H."/>
            <person name="Zhao H."/>
            <person name="Song W."/>
            <person name="Zhang M."/>
            <person name="Cui Y."/>
            <person name="Dong X."/>
            <person name="Liu H."/>
            <person name="Ma X."/>
            <person name="Jiao Y."/>
            <person name="Wang B."/>
            <person name="Wei X."/>
            <person name="Stein J.C."/>
            <person name="Glaubitz J.C."/>
            <person name="Lu F."/>
            <person name="Yu G."/>
            <person name="Liang C."/>
            <person name="Fengler K."/>
            <person name="Li B."/>
            <person name="Rafalski A."/>
            <person name="Schnable P.S."/>
            <person name="Ware D.H."/>
            <person name="Buckler E.S."/>
            <person name="Lai J."/>
        </authorList>
    </citation>
    <scope>NUCLEOTIDE SEQUENCE [LARGE SCALE GENOMIC DNA]</scope>
    <source>
        <strain evidence="3">cv. Missouri 17</strain>
        <tissue evidence="2">Seedling</tissue>
    </source>
</reference>
<sequence length="202" mass="22438">MVETHRSSTAAAGKRTSPSPSSSSVPPPKRPKAESLGSPTASAPGRAEEDSVAGAAPARSAGSVDDAAAVAQKDLILWPFVFAFIYDNHHFRNNCLYAAISAKGHKRSRFENQIKQHIDNRAAMAKEIKSTEDEGYDDYSYEVFFRRRLFDFIVMWNATSIRNDIIRHAEENRGLLSASSFDRQLLRKELVRRVKAAVAGRE</sequence>
<evidence type="ECO:0000313" key="2">
    <source>
        <dbReference type="EMBL" id="PWZ12397.1"/>
    </source>
</evidence>
<name>A0A3L6DX20_MAIZE</name>
<dbReference type="ExpressionAtlas" id="A0A3L6DX20">
    <property type="expression patterns" value="baseline"/>
</dbReference>
<proteinExistence type="predicted"/>
<evidence type="ECO:0000313" key="3">
    <source>
        <dbReference type="Proteomes" id="UP000251960"/>
    </source>
</evidence>
<comment type="caution">
    <text evidence="2">The sequence shown here is derived from an EMBL/GenBank/DDBJ whole genome shotgun (WGS) entry which is preliminary data.</text>
</comment>
<feature type="region of interest" description="Disordered" evidence="1">
    <location>
        <begin position="1"/>
        <end position="58"/>
    </location>
</feature>
<accession>A0A3L6DX20</accession>
<protein>
    <submittedName>
        <fullName evidence="2">Uncharacterized protein</fullName>
    </submittedName>
</protein>
<organism evidence="2 3">
    <name type="scientific">Zea mays</name>
    <name type="common">Maize</name>
    <dbReference type="NCBI Taxonomy" id="4577"/>
    <lineage>
        <taxon>Eukaryota</taxon>
        <taxon>Viridiplantae</taxon>
        <taxon>Streptophyta</taxon>
        <taxon>Embryophyta</taxon>
        <taxon>Tracheophyta</taxon>
        <taxon>Spermatophyta</taxon>
        <taxon>Magnoliopsida</taxon>
        <taxon>Liliopsida</taxon>
        <taxon>Poales</taxon>
        <taxon>Poaceae</taxon>
        <taxon>PACMAD clade</taxon>
        <taxon>Panicoideae</taxon>
        <taxon>Andropogonodae</taxon>
        <taxon>Andropogoneae</taxon>
        <taxon>Tripsacinae</taxon>
        <taxon>Zea</taxon>
    </lineage>
</organism>
<dbReference type="AlphaFoldDB" id="A0A3L6DX20"/>
<evidence type="ECO:0000256" key="1">
    <source>
        <dbReference type="SAM" id="MobiDB-lite"/>
    </source>
</evidence>
<gene>
    <name evidence="2" type="ORF">Zm00014a_014042</name>
</gene>
<dbReference type="EMBL" id="NCVQ01000008">
    <property type="protein sequence ID" value="PWZ12397.1"/>
    <property type="molecule type" value="Genomic_DNA"/>
</dbReference>
<dbReference type="Proteomes" id="UP000251960">
    <property type="component" value="Chromosome 7"/>
</dbReference>